<dbReference type="STRING" id="3055.A0A2K3CYR6"/>
<keyword evidence="2" id="KW-0812">Transmembrane</keyword>
<keyword evidence="5" id="KW-1185">Reference proteome</keyword>
<feature type="compositionally biased region" description="Low complexity" evidence="1">
    <location>
        <begin position="409"/>
        <end position="419"/>
    </location>
</feature>
<accession>A0A2K3CYR6</accession>
<organism evidence="4 5">
    <name type="scientific">Chlamydomonas reinhardtii</name>
    <name type="common">Chlamydomonas smithii</name>
    <dbReference type="NCBI Taxonomy" id="3055"/>
    <lineage>
        <taxon>Eukaryota</taxon>
        <taxon>Viridiplantae</taxon>
        <taxon>Chlorophyta</taxon>
        <taxon>core chlorophytes</taxon>
        <taxon>Chlorophyceae</taxon>
        <taxon>CS clade</taxon>
        <taxon>Chlamydomonadales</taxon>
        <taxon>Chlamydomonadaceae</taxon>
        <taxon>Chlamydomonas</taxon>
    </lineage>
</organism>
<feature type="region of interest" description="Disordered" evidence="1">
    <location>
        <begin position="922"/>
        <end position="984"/>
    </location>
</feature>
<protein>
    <recommendedName>
        <fullName evidence="6">Pherophorin domain-containing protein</fullName>
    </recommendedName>
</protein>
<feature type="region of interest" description="Disordered" evidence="1">
    <location>
        <begin position="717"/>
        <end position="742"/>
    </location>
</feature>
<dbReference type="PANTHER" id="PTHR11202">
    <property type="entry name" value="SPROUTY-RELATED, EVH1 DOMAIN-CONTAINING PROTEIN FAMILY MEMBER"/>
    <property type="match status" value="1"/>
</dbReference>
<proteinExistence type="predicted"/>
<feature type="compositionally biased region" description="Low complexity" evidence="1">
    <location>
        <begin position="968"/>
        <end position="984"/>
    </location>
</feature>
<dbReference type="Gramene" id="PNW73424">
    <property type="protein sequence ID" value="PNW73424"/>
    <property type="gene ID" value="CHLRE_14g631400v5"/>
</dbReference>
<evidence type="ECO:0000256" key="3">
    <source>
        <dbReference type="SAM" id="SignalP"/>
    </source>
</evidence>
<evidence type="ECO:0000256" key="2">
    <source>
        <dbReference type="SAM" id="Phobius"/>
    </source>
</evidence>
<dbReference type="InParanoid" id="A0A2K3CYR6"/>
<dbReference type="ExpressionAtlas" id="A0A2K3CYR6">
    <property type="expression patterns" value="baseline and differential"/>
</dbReference>
<dbReference type="GeneID" id="5718350"/>
<dbReference type="PRINTS" id="PR01217">
    <property type="entry name" value="PRICHEXTENSN"/>
</dbReference>
<sequence>MQRQRGASSGIGAPTTIRLVFWLLVAAAIAGSHARDLPYSSRHAREQLPSPPPPVLRLLHTERRLQQYTAQPPQLQPQLQPRSWRRVQQQLLPDPGVSSYSYCTTSSSGECAPCAQIPYYGDPCASDDGYGGNGFACVLPDRPEEYEATWGVGLCGWTSGGTYVSSVWAQMPNGTQVPAGELFGFEDAAGVFTVTLRLDCPWMMQLPAAAAGGGEGGGPRLSLNLTQFDGTHDWAELSPVLRYNLSSTPQYTADAQYVTCASWRTAVATPSTACGWPFRRLVGLNATVLTTNALTLDVCSVLDPATQNSTISTTVLFGQVPEPPPPSPAPPSLPSPPVAPIAPPLPPDAPPPPPPPPPPPLVPSPPLPAPPLAPPPTPPAPPPAPPAPPPQPPSPPRPPSPPPNPSFPTPAIAAAQPSGSPAATAAAATCPVPAAAAVAAASLSKAATSPFPSSKAALALAAIPTATITPPAKPSPAPAAVTRAAVSVATLTSTTPPLGDPYWTPSIPPPRPPVPPLPPAASLVTSELLLPAYVAEVSELQPAMKLLGSSWVATVKTYNVMLQLRVPSSRSAIRASPSQPAACDVSDVASLQSAIARDMPYNASLLRVACSITLPADPATAAGGSSSSGRRQLLLGAGAGGRAESHACGQQSLCNAVSDPGAVESPYPAAVATAVAAVGSSSGQGSWTASRRLLQATTTAAPPAAAATASSLADELAAATAADGGSSGSPPPPPPPGTALGCGAELQLNVTLVVEVAGGATSASAAAAAAAGGGQQELLQPLHDLADRLLRKYALLSDGDGSSSGSTPPPASCLPTWWASRNDFAPQLPTAVASSIQLTTVSGLPLDPTGGGSNNSNSTAAAAAACQAVQAAAVSAFQAALGLLASTSVSETWGSGGGGACLIEAATPTRIMELFMAAPVGAPGSSGGGGGDDGSSGVPLPPPPASTQFRRETPAAPGSGSGRGTDLASLAVPPSPPASGAQPKATVGMPNWAVAVVAVVGVLLLTGVGVAVMLLIKSAGLTMLGGATAASATATTASRVAAAAAAGGGNAFATGASASAPGAVVMNSSPLFEADAAAGNAAPGVVGEGVGTNVAEIRPVVL</sequence>
<feature type="compositionally biased region" description="Pro residues" evidence="1">
    <location>
        <begin position="321"/>
        <end position="408"/>
    </location>
</feature>
<evidence type="ECO:0000313" key="4">
    <source>
        <dbReference type="EMBL" id="PNW73424.1"/>
    </source>
</evidence>
<name>A0A2K3CYR6_CHLRE</name>
<dbReference type="KEGG" id="cre:CHLRE_14g631400v5"/>
<dbReference type="RefSeq" id="XP_042917085.1">
    <property type="nucleotide sequence ID" value="XM_043070412.1"/>
</dbReference>
<feature type="region of interest" description="Disordered" evidence="1">
    <location>
        <begin position="316"/>
        <end position="419"/>
    </location>
</feature>
<evidence type="ECO:0000256" key="1">
    <source>
        <dbReference type="SAM" id="MobiDB-lite"/>
    </source>
</evidence>
<reference evidence="4 5" key="1">
    <citation type="journal article" date="2007" name="Science">
        <title>The Chlamydomonas genome reveals the evolution of key animal and plant functions.</title>
        <authorList>
            <person name="Merchant S.S."/>
            <person name="Prochnik S.E."/>
            <person name="Vallon O."/>
            <person name="Harris E.H."/>
            <person name="Karpowicz S.J."/>
            <person name="Witman G.B."/>
            <person name="Terry A."/>
            <person name="Salamov A."/>
            <person name="Fritz-Laylin L.K."/>
            <person name="Marechal-Drouard L."/>
            <person name="Marshall W.F."/>
            <person name="Qu L.H."/>
            <person name="Nelson D.R."/>
            <person name="Sanderfoot A.A."/>
            <person name="Spalding M.H."/>
            <person name="Kapitonov V.V."/>
            <person name="Ren Q."/>
            <person name="Ferris P."/>
            <person name="Lindquist E."/>
            <person name="Shapiro H."/>
            <person name="Lucas S.M."/>
            <person name="Grimwood J."/>
            <person name="Schmutz J."/>
            <person name="Cardol P."/>
            <person name="Cerutti H."/>
            <person name="Chanfreau G."/>
            <person name="Chen C.L."/>
            <person name="Cognat V."/>
            <person name="Croft M.T."/>
            <person name="Dent R."/>
            <person name="Dutcher S."/>
            <person name="Fernandez E."/>
            <person name="Fukuzawa H."/>
            <person name="Gonzalez-Ballester D."/>
            <person name="Gonzalez-Halphen D."/>
            <person name="Hallmann A."/>
            <person name="Hanikenne M."/>
            <person name="Hippler M."/>
            <person name="Inwood W."/>
            <person name="Jabbari K."/>
            <person name="Kalanon M."/>
            <person name="Kuras R."/>
            <person name="Lefebvre P.A."/>
            <person name="Lemaire S.D."/>
            <person name="Lobanov A.V."/>
            <person name="Lohr M."/>
            <person name="Manuell A."/>
            <person name="Meier I."/>
            <person name="Mets L."/>
            <person name="Mittag M."/>
            <person name="Mittelmeier T."/>
            <person name="Moroney J.V."/>
            <person name="Moseley J."/>
            <person name="Napoli C."/>
            <person name="Nedelcu A.M."/>
            <person name="Niyogi K."/>
            <person name="Novoselov S.V."/>
            <person name="Paulsen I.T."/>
            <person name="Pazour G."/>
            <person name="Purton S."/>
            <person name="Ral J.P."/>
            <person name="Riano-Pachon D.M."/>
            <person name="Riekhof W."/>
            <person name="Rymarquis L."/>
            <person name="Schroda M."/>
            <person name="Stern D."/>
            <person name="Umen J."/>
            <person name="Willows R."/>
            <person name="Wilson N."/>
            <person name="Zimmer S.L."/>
            <person name="Allmer J."/>
            <person name="Balk J."/>
            <person name="Bisova K."/>
            <person name="Chen C.J."/>
            <person name="Elias M."/>
            <person name="Gendler K."/>
            <person name="Hauser C."/>
            <person name="Lamb M.R."/>
            <person name="Ledford H."/>
            <person name="Long J.C."/>
            <person name="Minagawa J."/>
            <person name="Page M.D."/>
            <person name="Pan J."/>
            <person name="Pootakham W."/>
            <person name="Roje S."/>
            <person name="Rose A."/>
            <person name="Stahlberg E."/>
            <person name="Terauchi A.M."/>
            <person name="Yang P."/>
            <person name="Ball S."/>
            <person name="Bowler C."/>
            <person name="Dieckmann C.L."/>
            <person name="Gladyshev V.N."/>
            <person name="Green P."/>
            <person name="Jorgensen R."/>
            <person name="Mayfield S."/>
            <person name="Mueller-Roeber B."/>
            <person name="Rajamani S."/>
            <person name="Sayre R.T."/>
            <person name="Brokstein P."/>
            <person name="Dubchak I."/>
            <person name="Goodstein D."/>
            <person name="Hornick L."/>
            <person name="Huang Y.W."/>
            <person name="Jhaveri J."/>
            <person name="Luo Y."/>
            <person name="Martinez D."/>
            <person name="Ngau W.C."/>
            <person name="Otillar B."/>
            <person name="Poliakov A."/>
            <person name="Porter A."/>
            <person name="Szajkowski L."/>
            <person name="Werner G."/>
            <person name="Zhou K."/>
            <person name="Grigoriev I.V."/>
            <person name="Rokhsar D.S."/>
            <person name="Grossman A.R."/>
        </authorList>
    </citation>
    <scope>NUCLEOTIDE SEQUENCE [LARGE SCALE GENOMIC DNA]</scope>
    <source>
        <strain evidence="5">CC-503</strain>
    </source>
</reference>
<dbReference type="OrthoDB" id="10646888at2759"/>
<dbReference type="PANTHER" id="PTHR11202:SF22">
    <property type="entry name" value="PROTEIN ENABLED"/>
    <property type="match status" value="1"/>
</dbReference>
<feature type="compositionally biased region" description="Gly residues" evidence="1">
    <location>
        <begin position="924"/>
        <end position="934"/>
    </location>
</feature>
<feature type="chain" id="PRO_5014360786" description="Pherophorin domain-containing protein" evidence="3">
    <location>
        <begin position="35"/>
        <end position="1102"/>
    </location>
</feature>
<dbReference type="AlphaFoldDB" id="A0A2K3CYR6"/>
<keyword evidence="2" id="KW-0472">Membrane</keyword>
<dbReference type="EMBL" id="CM008975">
    <property type="protein sequence ID" value="PNW73424.1"/>
    <property type="molecule type" value="Genomic_DNA"/>
</dbReference>
<gene>
    <name evidence="4" type="ORF">CHLRE_14g631400v5</name>
</gene>
<evidence type="ECO:0000313" key="5">
    <source>
        <dbReference type="Proteomes" id="UP000006906"/>
    </source>
</evidence>
<keyword evidence="3" id="KW-0732">Signal</keyword>
<feature type="transmembrane region" description="Helical" evidence="2">
    <location>
        <begin position="992"/>
        <end position="1016"/>
    </location>
</feature>
<feature type="signal peptide" evidence="3">
    <location>
        <begin position="1"/>
        <end position="34"/>
    </location>
</feature>
<keyword evidence="2" id="KW-1133">Transmembrane helix</keyword>
<dbReference type="Proteomes" id="UP000006906">
    <property type="component" value="Chromosome 14"/>
</dbReference>
<evidence type="ECO:0008006" key="6">
    <source>
        <dbReference type="Google" id="ProtNLM"/>
    </source>
</evidence>